<evidence type="ECO:0000256" key="1">
    <source>
        <dbReference type="SAM" id="MobiDB-lite"/>
    </source>
</evidence>
<accession>A0A9J6B7U9</accession>
<feature type="region of interest" description="Disordered" evidence="1">
    <location>
        <begin position="46"/>
        <end position="74"/>
    </location>
</feature>
<feature type="compositionally biased region" description="Basic and acidic residues" evidence="1">
    <location>
        <begin position="58"/>
        <end position="74"/>
    </location>
</feature>
<dbReference type="EMBL" id="JACXVP010000001">
    <property type="protein sequence ID" value="KAG5632893.1"/>
    <property type="molecule type" value="Genomic_DNA"/>
</dbReference>
<feature type="compositionally biased region" description="Polar residues" evidence="1">
    <location>
        <begin position="46"/>
        <end position="57"/>
    </location>
</feature>
<gene>
    <name evidence="2" type="ORF">H5410_004610</name>
</gene>
<organism evidence="2 3">
    <name type="scientific">Solanum commersonii</name>
    <name type="common">Commerson's wild potato</name>
    <name type="synonym">Commerson's nightshade</name>
    <dbReference type="NCBI Taxonomy" id="4109"/>
    <lineage>
        <taxon>Eukaryota</taxon>
        <taxon>Viridiplantae</taxon>
        <taxon>Streptophyta</taxon>
        <taxon>Embryophyta</taxon>
        <taxon>Tracheophyta</taxon>
        <taxon>Spermatophyta</taxon>
        <taxon>Magnoliopsida</taxon>
        <taxon>eudicotyledons</taxon>
        <taxon>Gunneridae</taxon>
        <taxon>Pentapetalae</taxon>
        <taxon>asterids</taxon>
        <taxon>lamiids</taxon>
        <taxon>Solanales</taxon>
        <taxon>Solanaceae</taxon>
        <taxon>Solanoideae</taxon>
        <taxon>Solaneae</taxon>
        <taxon>Solanum</taxon>
    </lineage>
</organism>
<protein>
    <submittedName>
        <fullName evidence="2">Uncharacterized protein</fullName>
    </submittedName>
</protein>
<sequence length="74" mass="8649">MKEEEAYILRLFHKMRGMIHDTFGGCTQSINIDVNERVDMEPNLQENATHTSGNQSHPEIDKFERLMKEANEEL</sequence>
<dbReference type="OrthoDB" id="1932595at2759"/>
<evidence type="ECO:0000313" key="3">
    <source>
        <dbReference type="Proteomes" id="UP000824120"/>
    </source>
</evidence>
<keyword evidence="3" id="KW-1185">Reference proteome</keyword>
<name>A0A9J6B7U9_SOLCO</name>
<proteinExistence type="predicted"/>
<reference evidence="2 3" key="1">
    <citation type="submission" date="2020-09" db="EMBL/GenBank/DDBJ databases">
        <title>De no assembly of potato wild relative species, Solanum commersonii.</title>
        <authorList>
            <person name="Cho K."/>
        </authorList>
    </citation>
    <scope>NUCLEOTIDE SEQUENCE [LARGE SCALE GENOMIC DNA]</scope>
    <source>
        <strain evidence="2">LZ3.2</strain>
        <tissue evidence="2">Leaf</tissue>
    </source>
</reference>
<evidence type="ECO:0000313" key="2">
    <source>
        <dbReference type="EMBL" id="KAG5632893.1"/>
    </source>
</evidence>
<comment type="caution">
    <text evidence="2">The sequence shown here is derived from an EMBL/GenBank/DDBJ whole genome shotgun (WGS) entry which is preliminary data.</text>
</comment>
<dbReference type="Proteomes" id="UP000824120">
    <property type="component" value="Chromosome 1"/>
</dbReference>
<dbReference type="AlphaFoldDB" id="A0A9J6B7U9"/>